<dbReference type="EMBL" id="JAJFZT010000003">
    <property type="protein sequence ID" value="MCC3272338.1"/>
    <property type="molecule type" value="Genomic_DNA"/>
</dbReference>
<protein>
    <recommendedName>
        <fullName evidence="5">DUF1440 domain-containing protein</fullName>
    </recommendedName>
</protein>
<proteinExistence type="predicted"/>
<evidence type="ECO:0000313" key="1">
    <source>
        <dbReference type="EMBL" id="MCC3272338.1"/>
    </source>
</evidence>
<dbReference type="EMBL" id="CP094984">
    <property type="protein sequence ID" value="UON91799.1"/>
    <property type="molecule type" value="Genomic_DNA"/>
</dbReference>
<name>A0A9X1S8T5_9MICC</name>
<dbReference type="RefSeq" id="WP_227902813.1">
    <property type="nucleotide sequence ID" value="NZ_CP094984.1"/>
</dbReference>
<evidence type="ECO:0000313" key="4">
    <source>
        <dbReference type="Proteomes" id="UP001155145"/>
    </source>
</evidence>
<accession>A0A9X1S8T5</accession>
<organism evidence="1 4">
    <name type="scientific">Arthrobacter zhangbolii</name>
    <dbReference type="NCBI Taxonomy" id="2886936"/>
    <lineage>
        <taxon>Bacteria</taxon>
        <taxon>Bacillati</taxon>
        <taxon>Actinomycetota</taxon>
        <taxon>Actinomycetes</taxon>
        <taxon>Micrococcales</taxon>
        <taxon>Micrococcaceae</taxon>
        <taxon>Arthrobacter</taxon>
    </lineage>
</organism>
<dbReference type="Proteomes" id="UP001155145">
    <property type="component" value="Unassembled WGS sequence"/>
</dbReference>
<evidence type="ECO:0008006" key="5">
    <source>
        <dbReference type="Google" id="ProtNLM"/>
    </source>
</evidence>
<sequence>MSDFRGRKLLKAAGQGAVAGLAGVAAMTAGEKLEQAVTRRPNSYVPARTLLSLLGQKPAADARPPLWNHAMHWGTGAVLGALRGVWSVTGIRGPVANTTFSVVRLATDQTLENATGIGAPPTSWPLSETAVDVWHKTVYAWITGVVSDALIPPVLESRQGTTSH</sequence>
<reference evidence="1" key="1">
    <citation type="submission" date="2021-10" db="EMBL/GenBank/DDBJ databases">
        <title>Novel species in genus Arthrobacter.</title>
        <authorList>
            <person name="Liu Y."/>
        </authorList>
    </citation>
    <scope>NUCLEOTIDE SEQUENCE</scope>
    <source>
        <strain evidence="3">zg-Y462</strain>
        <strain evidence="1">Zg-Y462</strain>
    </source>
</reference>
<dbReference type="AlphaFoldDB" id="A0A9X1S8T5"/>
<dbReference type="Proteomes" id="UP000829758">
    <property type="component" value="Chromosome"/>
</dbReference>
<evidence type="ECO:0000313" key="2">
    <source>
        <dbReference type="EMBL" id="UON91799.1"/>
    </source>
</evidence>
<keyword evidence="3" id="KW-1185">Reference proteome</keyword>
<evidence type="ECO:0000313" key="3">
    <source>
        <dbReference type="Proteomes" id="UP000829758"/>
    </source>
</evidence>
<gene>
    <name evidence="1" type="ORF">LJ755_06280</name>
    <name evidence="2" type="ORF">MUK71_14635</name>
</gene>